<dbReference type="OrthoDB" id="9782250at2"/>
<feature type="transmembrane region" description="Helical" evidence="1">
    <location>
        <begin position="16"/>
        <end position="37"/>
    </location>
</feature>
<gene>
    <name evidence="3" type="ORF">C7S18_03965</name>
</gene>
<reference evidence="3 4" key="2">
    <citation type="submission" date="2018-03" db="EMBL/GenBank/DDBJ databases">
        <authorList>
            <person name="Keele B.F."/>
        </authorList>
    </citation>
    <scope>NUCLEOTIDE SEQUENCE [LARGE SCALE GENOMIC DNA]</scope>
    <source>
        <strain evidence="3 4">D13</strain>
    </source>
</reference>
<evidence type="ECO:0000313" key="4">
    <source>
        <dbReference type="Proteomes" id="UP000241074"/>
    </source>
</evidence>
<feature type="transmembrane region" description="Helical" evidence="1">
    <location>
        <begin position="97"/>
        <end position="120"/>
    </location>
</feature>
<feature type="transmembrane region" description="Helical" evidence="1">
    <location>
        <begin position="200"/>
        <end position="219"/>
    </location>
</feature>
<evidence type="ECO:0000256" key="1">
    <source>
        <dbReference type="SAM" id="Phobius"/>
    </source>
</evidence>
<dbReference type="GO" id="GO:0080120">
    <property type="term" value="P:CAAX-box protein maturation"/>
    <property type="evidence" value="ECO:0007669"/>
    <property type="project" value="UniProtKB-ARBA"/>
</dbReference>
<dbReference type="KEGG" id="xba:C7S18_03965"/>
<reference evidence="3 4" key="1">
    <citation type="submission" date="2018-03" db="EMBL/GenBank/DDBJ databases">
        <title>Ahniella affigens gen. nov., sp. nov., a gammaproteobacterium isolated from sandy soil near a stream.</title>
        <authorList>
            <person name="Ko Y."/>
            <person name="Kim J.-H."/>
        </authorList>
    </citation>
    <scope>NUCLEOTIDE SEQUENCE [LARGE SCALE GENOMIC DNA]</scope>
    <source>
        <strain evidence="3 4">D13</strain>
    </source>
</reference>
<keyword evidence="1" id="KW-0812">Transmembrane</keyword>
<dbReference type="InterPro" id="IPR003675">
    <property type="entry name" value="Rce1/LyrA-like_dom"/>
</dbReference>
<dbReference type="InterPro" id="IPR052710">
    <property type="entry name" value="CAAX_protease"/>
</dbReference>
<dbReference type="PANTHER" id="PTHR36435:SF1">
    <property type="entry name" value="CAAX AMINO TERMINAL PROTEASE FAMILY PROTEIN"/>
    <property type="match status" value="1"/>
</dbReference>
<dbReference type="AlphaFoldDB" id="A0A2P1PNI5"/>
<organism evidence="3 4">
    <name type="scientific">Ahniella affigens</name>
    <dbReference type="NCBI Taxonomy" id="2021234"/>
    <lineage>
        <taxon>Bacteria</taxon>
        <taxon>Pseudomonadati</taxon>
        <taxon>Pseudomonadota</taxon>
        <taxon>Gammaproteobacteria</taxon>
        <taxon>Lysobacterales</taxon>
        <taxon>Rhodanobacteraceae</taxon>
        <taxon>Ahniella</taxon>
    </lineage>
</organism>
<feature type="transmembrane region" description="Helical" evidence="1">
    <location>
        <begin position="57"/>
        <end position="76"/>
    </location>
</feature>
<proteinExistence type="predicted"/>
<keyword evidence="4" id="KW-1185">Reference proteome</keyword>
<dbReference type="Pfam" id="PF02517">
    <property type="entry name" value="Rce1-like"/>
    <property type="match status" value="1"/>
</dbReference>
<protein>
    <recommendedName>
        <fullName evidence="2">CAAX prenyl protease 2/Lysostaphin resistance protein A-like domain-containing protein</fullName>
    </recommendedName>
</protein>
<dbReference type="EMBL" id="CP027860">
    <property type="protein sequence ID" value="AVP96399.1"/>
    <property type="molecule type" value="Genomic_DNA"/>
</dbReference>
<name>A0A2P1PNI5_9GAMM</name>
<evidence type="ECO:0000313" key="3">
    <source>
        <dbReference type="EMBL" id="AVP96399.1"/>
    </source>
</evidence>
<evidence type="ECO:0000259" key="2">
    <source>
        <dbReference type="Pfam" id="PF02517"/>
    </source>
</evidence>
<dbReference type="RefSeq" id="WP_106890328.1">
    <property type="nucleotide sequence ID" value="NZ_CP027860.1"/>
</dbReference>
<feature type="domain" description="CAAX prenyl protease 2/Lysostaphin resistance protein A-like" evidence="2">
    <location>
        <begin position="144"/>
        <end position="231"/>
    </location>
</feature>
<feature type="transmembrane region" description="Helical" evidence="1">
    <location>
        <begin position="226"/>
        <end position="248"/>
    </location>
</feature>
<feature type="transmembrane region" description="Helical" evidence="1">
    <location>
        <begin position="140"/>
        <end position="163"/>
    </location>
</feature>
<sequence>MLNQKLPVIWSPRQGFVILIAFVVIYFALSGLHMAWVKHTIGFEAYLGPGPRMPPKVLILGQLFKAVAIGAVLYWLALKTAAQPASVLGLRMCERKWLVWALALALAGFVLMLVLAKFMVTALPDWARFAQARFAWSDAPAGQMLLLIGMTILITPVAEELFFRGFLLQWMGSRHRLWAAIGISSLMFGASHIIPSQVIVATFLAMGMSLLFLASRSILPSLIWHIVNNAIGVGMSLAANAGLLPSWLMPTAG</sequence>
<keyword evidence="1" id="KW-0472">Membrane</keyword>
<dbReference type="Proteomes" id="UP000241074">
    <property type="component" value="Chromosome"/>
</dbReference>
<keyword evidence="1" id="KW-1133">Transmembrane helix</keyword>
<dbReference type="GO" id="GO:0004175">
    <property type="term" value="F:endopeptidase activity"/>
    <property type="evidence" value="ECO:0007669"/>
    <property type="project" value="UniProtKB-ARBA"/>
</dbReference>
<accession>A0A2P1PNI5</accession>
<dbReference type="PANTHER" id="PTHR36435">
    <property type="entry name" value="SLR1288 PROTEIN"/>
    <property type="match status" value="1"/>
</dbReference>